<dbReference type="AlphaFoldDB" id="K0JMQ5"/>
<dbReference type="Proteomes" id="UP000003759">
    <property type="component" value="Chromosome"/>
</dbReference>
<evidence type="ECO:0000313" key="1">
    <source>
        <dbReference type="EMBL" id="CCG57706.1"/>
    </source>
</evidence>
<reference evidence="1 2" key="1">
    <citation type="journal article" date="2012" name="BMC Genomics">
        <title>Comparative genomics of Brachyspira pilosicoli strains: genome rearrangements, reductions and correlation of genetic compliment with phenotypic diversity.</title>
        <authorList>
            <person name="Mappley L.J."/>
            <person name="Black M.L."/>
            <person name="Abuoun M."/>
            <person name="Darby A.C."/>
            <person name="Woodward M.J."/>
            <person name="Parkhill J."/>
            <person name="Turner A.K."/>
            <person name="Bellgard M.I."/>
            <person name="La T."/>
            <person name="Phillips N.D."/>
            <person name="La Ragione R.M."/>
            <person name="Hampson D.J."/>
        </authorList>
    </citation>
    <scope>NUCLEOTIDE SEQUENCE [LARGE SCALE GENOMIC DNA]</scope>
    <source>
        <strain evidence="1">WesB</strain>
    </source>
</reference>
<dbReference type="Pfam" id="PF05540">
    <property type="entry name" value="Serpulina_VSP"/>
    <property type="match status" value="1"/>
</dbReference>
<dbReference type="InterPro" id="IPR008838">
    <property type="entry name" value="Variable_surface_protein_TREHY"/>
</dbReference>
<evidence type="ECO:0000313" key="2">
    <source>
        <dbReference type="Proteomes" id="UP000003759"/>
    </source>
</evidence>
<dbReference type="RefSeq" id="WP_014933821.1">
    <property type="nucleotide sequence ID" value="NC_018604.1"/>
</dbReference>
<name>K0JMQ5_BRAPL</name>
<dbReference type="OrthoDB" id="308726at2"/>
<dbReference type="PATRIC" id="fig|1161918.5.peg.1760"/>
<protein>
    <submittedName>
        <fullName evidence="1">Serpulina hyodysenteriae variable surface protein</fullName>
    </submittedName>
</protein>
<organism evidence="1 2">
    <name type="scientific">Brachyspira pilosicoli WesB</name>
    <dbReference type="NCBI Taxonomy" id="1161918"/>
    <lineage>
        <taxon>Bacteria</taxon>
        <taxon>Pseudomonadati</taxon>
        <taxon>Spirochaetota</taxon>
        <taxon>Spirochaetia</taxon>
        <taxon>Brachyspirales</taxon>
        <taxon>Brachyspiraceae</taxon>
        <taxon>Brachyspira</taxon>
    </lineage>
</organism>
<dbReference type="KEGG" id="bpw:WESB_2244"/>
<accession>K0JMQ5</accession>
<dbReference type="HOGENOM" id="CLU_730904_0_0_12"/>
<proteinExistence type="predicted"/>
<dbReference type="EMBL" id="HE793032">
    <property type="protein sequence ID" value="CCG57706.1"/>
    <property type="molecule type" value="Genomic_DNA"/>
</dbReference>
<gene>
    <name evidence="1" type="ORF">WESB_2244</name>
</gene>
<sequence length="410" mass="45498">MKKIILIMLMISCSVKLFGYYASENFIDFLVHSNQVRVRTDRLGVLAGPSNVRVAVGLTSANSLADFIIDNLENSKLTNAVWRFTPSVLAGVGYDSDLFGIGVGYEYTWKNDSYMIHTPVITATALNDSFRINIPVSIGLGYKSSLVDTDLRGTRVISTAVEARYYFPKEMPVLNHLRFYFNYGNAYVKNVRDNAQYFEQSSLGIQARIYFKIETPDVLIEPILRVQYDQSLATKYNLADGLYSIDRIRDNFAITAKGFTPYWPTIGPGTPSGAQGDPSANGQLQGGYLSPLPGGYYAVEPYRVGVAIPVGFTAASLDENIHFYLEPALSFTMIGGKHLYQSGFENSPERKTPFMALGYVVYGELYIRPVKSLEWYFELQTGGVTIADSLKNAGSTELVLNGATGITYYF</sequence>